<feature type="compositionally biased region" description="Polar residues" evidence="1">
    <location>
        <begin position="180"/>
        <end position="201"/>
    </location>
</feature>
<accession>A0A6P8G6R3</accession>
<feature type="region of interest" description="Disordered" evidence="1">
    <location>
        <begin position="180"/>
        <end position="204"/>
    </location>
</feature>
<gene>
    <name evidence="3 4" type="primary">LOC105900919</name>
</gene>
<dbReference type="Proteomes" id="UP000515152">
    <property type="component" value="Chromosome 10"/>
</dbReference>
<feature type="region of interest" description="Disordered" evidence="1">
    <location>
        <begin position="240"/>
        <end position="262"/>
    </location>
</feature>
<protein>
    <submittedName>
        <fullName evidence="3 4">Uncharacterized protein LOC105900919 isoform X1</fullName>
    </submittedName>
</protein>
<reference evidence="3 4" key="1">
    <citation type="submission" date="2025-04" db="UniProtKB">
        <authorList>
            <consortium name="RefSeq"/>
        </authorList>
    </citation>
    <scope>IDENTIFICATION</scope>
</reference>
<evidence type="ECO:0000256" key="1">
    <source>
        <dbReference type="SAM" id="MobiDB-lite"/>
    </source>
</evidence>
<proteinExistence type="predicted"/>
<evidence type="ECO:0000313" key="4">
    <source>
        <dbReference type="RefSeq" id="XP_031430971.1"/>
    </source>
</evidence>
<dbReference type="AlphaFoldDB" id="A0A6P8G6R3"/>
<dbReference type="OrthoDB" id="8724005at2759"/>
<feature type="compositionally biased region" description="Basic and acidic residues" evidence="1">
    <location>
        <begin position="243"/>
        <end position="255"/>
    </location>
</feature>
<dbReference type="RefSeq" id="XP_031430971.1">
    <property type="nucleotide sequence ID" value="XM_031575111.1"/>
</dbReference>
<evidence type="ECO:0000313" key="2">
    <source>
        <dbReference type="Proteomes" id="UP000515152"/>
    </source>
</evidence>
<evidence type="ECO:0000313" key="3">
    <source>
        <dbReference type="RefSeq" id="XP_031430970.1"/>
    </source>
</evidence>
<sequence length="601" mass="67453">MTTRLLESFNEFDRYSKEVLNRLSRRNKLNHGEKCSTSFDELGASFSVRHDWEFDLPCNRKASKSKLNIEIIKEKIPPRYRQRKAKCAPPPSHKEPRSAQKADLVCSKMCICPFTSTEELAQRTDHKDKEEDSDGFVVVRLNRPQSLVSRKYAPHRTKWSRELERLVPMDVHRKYNSKAQTGGALNNTNISHWSSGSNSGRESPISAFTEEENVHFTLPGSVGKVVTAQLPQGNIVRVTTSGRRSENANKEHLPTEGEPLTQSLPLCLDDEIERNHAKVLSAQAPTTYTSMPIVSETFPVVFNTGQPQNNPFSSTGFHTLDHRTHLSRNGTLTEHNDIRGNKIHAAIIRLTETMQEKHATRLRRRPATKWSLHDYQEPTVDARSKHMERGLQSMDLRVLSADGTLVMSEDQDRLHVPSPASSRNTPIPFPGLKQWPVSFAPVGTVLNGINPKKNSCCFIGSPDDKKLLYSRGKTKATFHGHPRPEAMTSNKTSVSVQQKKKKGFVFVSKPVIHEKSDAGPCYFQHGLQKKLWHPVAAQPFHDVSMSPVADLESADLFASRPNARVNTPNSGFLGDQESSEGTGSRNKHYQEIISIPTAEIV</sequence>
<name>A0A6P8G6R3_CLUHA</name>
<feature type="region of interest" description="Disordered" evidence="1">
    <location>
        <begin position="80"/>
        <end position="99"/>
    </location>
</feature>
<feature type="region of interest" description="Disordered" evidence="1">
    <location>
        <begin position="566"/>
        <end position="589"/>
    </location>
</feature>
<dbReference type="GeneID" id="105900919"/>
<organism evidence="2 3">
    <name type="scientific">Clupea harengus</name>
    <name type="common">Atlantic herring</name>
    <dbReference type="NCBI Taxonomy" id="7950"/>
    <lineage>
        <taxon>Eukaryota</taxon>
        <taxon>Metazoa</taxon>
        <taxon>Chordata</taxon>
        <taxon>Craniata</taxon>
        <taxon>Vertebrata</taxon>
        <taxon>Euteleostomi</taxon>
        <taxon>Actinopterygii</taxon>
        <taxon>Neopterygii</taxon>
        <taxon>Teleostei</taxon>
        <taxon>Clupei</taxon>
        <taxon>Clupeiformes</taxon>
        <taxon>Clupeoidei</taxon>
        <taxon>Clupeidae</taxon>
        <taxon>Clupea</taxon>
    </lineage>
</organism>
<dbReference type="KEGG" id="char:105900919"/>
<keyword evidence="2" id="KW-1185">Reference proteome</keyword>
<dbReference type="RefSeq" id="XP_031430970.1">
    <property type="nucleotide sequence ID" value="XM_031575110.1"/>
</dbReference>